<sequence length="522" mass="57816">MRMIPNQPLDTRSRAELRVFDQLRACFSGADQHDWFAMHSLNLPQHEYKRFGEIDFVVCGPDGLFVLEIKGGSVSCRDGVWETRNRNGSERLTESPFRQAEGALHGLRKKLPAEFATAFVFGYAVVVPDVGDMPESAEWDRAVVADARNFRQFEQWLKKLISHWRNKDRRASKASPDQLRKLQQFLRPEFEAVMPLHASMHAIEARVAQLTEDQLRYIDVVEANDRVICSGGAGTGKTMLALELAKRWSAAGMKVALTCHSPWLRAYLEKAATPGVTVSLTNSAQVTARRAGIEKFDALIVDEGQDVLNMDALVRLDSLLRGGLDSGRWSFFHDVNNQAGLCGEYKPDAYDYLNGLGAARLPLRTNCRNTLPILERVQKALDADVGASAVGNGPAVREITVASREEAAAALQNELLKLMNDEGFDPSDIVILSPNTYSQSCVSLMPEHEEMHVSVLDSYSPRAAGDSAVGFAQIDNFKGLESSVVWLVDLCAPSVNSLLRSYHYVGMTRARALLGMIHVDSH</sequence>
<proteinExistence type="predicted"/>
<accession>A0A154QKV7</accession>
<keyword evidence="3" id="KW-1185">Reference proteome</keyword>
<dbReference type="SUPFAM" id="SSF52540">
    <property type="entry name" value="P-loop containing nucleoside triphosphate hydrolases"/>
    <property type="match status" value="1"/>
</dbReference>
<gene>
    <name evidence="2" type="ORF">RHOFW104T7_06675</name>
</gene>
<dbReference type="STRING" id="416169.RHOFW104T7_06675"/>
<dbReference type="RefSeq" id="WP_039953594.1">
    <property type="nucleotide sequence ID" value="NZ_LVJS01000019.1"/>
</dbReference>
<dbReference type="eggNOG" id="COG0507">
    <property type="taxonomic scope" value="Bacteria"/>
</dbReference>
<comment type="caution">
    <text evidence="2">The sequence shown here is derived from an EMBL/GenBank/DDBJ whole genome shotgun (WGS) entry which is preliminary data.</text>
</comment>
<dbReference type="InterPro" id="IPR027417">
    <property type="entry name" value="P-loop_NTPase"/>
</dbReference>
<protein>
    <submittedName>
        <fullName evidence="2">NERD nuclease</fullName>
    </submittedName>
</protein>
<reference evidence="2 3" key="1">
    <citation type="journal article" date="2016" name="MBio">
        <title>Lateral Gene Transfer in a Heavy Metal-Contaminated-Groundwater Microbial Community.</title>
        <authorList>
            <person name="Hemme C.L."/>
            <person name="Green S.J."/>
            <person name="Rishishwar L."/>
            <person name="Prakash O."/>
            <person name="Pettenato A."/>
            <person name="Chakraborty R."/>
            <person name="Deutschbauer A.M."/>
            <person name="Van Nostrand J.D."/>
            <person name="Wu L."/>
            <person name="He Z."/>
            <person name="Jordan I.K."/>
            <person name="Hazen T.C."/>
            <person name="Arkin A.P."/>
            <person name="Kostka J.E."/>
            <person name="Zhou J."/>
        </authorList>
    </citation>
    <scope>NUCLEOTIDE SEQUENCE [LARGE SCALE GENOMIC DNA]</scope>
    <source>
        <strain evidence="2 3">FW104-T7</strain>
    </source>
</reference>
<evidence type="ECO:0000313" key="2">
    <source>
        <dbReference type="EMBL" id="KZC24790.1"/>
    </source>
</evidence>
<dbReference type="AlphaFoldDB" id="A0A154QKV7"/>
<evidence type="ECO:0000313" key="3">
    <source>
        <dbReference type="Proteomes" id="UP000076131"/>
    </source>
</evidence>
<evidence type="ECO:0000259" key="1">
    <source>
        <dbReference type="Pfam" id="PF08378"/>
    </source>
</evidence>
<dbReference type="Pfam" id="PF13604">
    <property type="entry name" value="AAA_30"/>
    <property type="match status" value="1"/>
</dbReference>
<feature type="domain" description="NERD" evidence="1">
    <location>
        <begin position="13"/>
        <end position="125"/>
    </location>
</feature>
<dbReference type="InterPro" id="IPR011528">
    <property type="entry name" value="NERD"/>
</dbReference>
<organism evidence="2 3">
    <name type="scientific">Rhodanobacter thiooxydans</name>
    <dbReference type="NCBI Taxonomy" id="416169"/>
    <lineage>
        <taxon>Bacteria</taxon>
        <taxon>Pseudomonadati</taxon>
        <taxon>Pseudomonadota</taxon>
        <taxon>Gammaproteobacteria</taxon>
        <taxon>Lysobacterales</taxon>
        <taxon>Rhodanobacteraceae</taxon>
        <taxon>Rhodanobacter</taxon>
    </lineage>
</organism>
<name>A0A154QKV7_9GAMM</name>
<dbReference type="Gene3D" id="3.40.50.300">
    <property type="entry name" value="P-loop containing nucleotide triphosphate hydrolases"/>
    <property type="match status" value="2"/>
</dbReference>
<dbReference type="Proteomes" id="UP000076131">
    <property type="component" value="Unassembled WGS sequence"/>
</dbReference>
<dbReference type="Pfam" id="PF08378">
    <property type="entry name" value="NERD"/>
    <property type="match status" value="1"/>
</dbReference>
<dbReference type="EMBL" id="LVJS01000019">
    <property type="protein sequence ID" value="KZC24790.1"/>
    <property type="molecule type" value="Genomic_DNA"/>
</dbReference>